<dbReference type="InterPro" id="IPR018551">
    <property type="entry name" value="DUF2007"/>
</dbReference>
<evidence type="ECO:0000256" key="2">
    <source>
        <dbReference type="SAM" id="Phobius"/>
    </source>
</evidence>
<keyword evidence="2" id="KW-0812">Transmembrane</keyword>
<feature type="domain" description="DUF2007" evidence="3">
    <location>
        <begin position="12"/>
        <end position="73"/>
    </location>
</feature>
<feature type="transmembrane region" description="Helical" evidence="2">
    <location>
        <begin position="130"/>
        <end position="154"/>
    </location>
</feature>
<dbReference type="EMBL" id="NIDE01000004">
    <property type="protein sequence ID" value="OWK43497.1"/>
    <property type="molecule type" value="Genomic_DNA"/>
</dbReference>
<sequence length="200" mass="22022">MGCKVSRLVAVATSDIAAKAEIAKSLLEAEGIRAVISNEYLVGMYWLWSNAFGGIPVQVLEEDVEQATIVLADRFDPGELSEESCEEESTRQTPAAVPEPDEPEIRGEQSPPHEAPDQPDDPDSRERYSWWAFVFSYYAGVFPPFAVYALYLYFNAVMGQGPVSKLGQIGLIAVGVIVLPYAILAALFFRAFLVYGSLKY</sequence>
<reference evidence="5" key="1">
    <citation type="submission" date="2017-06" db="EMBL/GenBank/DDBJ databases">
        <title>Genome analysis of Fimbriiglobus ruber SP5, the first member of the order Planctomycetales with confirmed chitinolytic capability.</title>
        <authorList>
            <person name="Ravin N.V."/>
            <person name="Rakitin A.L."/>
            <person name="Ivanova A.A."/>
            <person name="Beletsky A.V."/>
            <person name="Kulichevskaya I.S."/>
            <person name="Mardanov A.V."/>
            <person name="Dedysh S.N."/>
        </authorList>
    </citation>
    <scope>NUCLEOTIDE SEQUENCE [LARGE SCALE GENOMIC DNA]</scope>
    <source>
        <strain evidence="5">SP5</strain>
    </source>
</reference>
<organism evidence="4 5">
    <name type="scientific">Fimbriiglobus ruber</name>
    <dbReference type="NCBI Taxonomy" id="1908690"/>
    <lineage>
        <taxon>Bacteria</taxon>
        <taxon>Pseudomonadati</taxon>
        <taxon>Planctomycetota</taxon>
        <taxon>Planctomycetia</taxon>
        <taxon>Gemmatales</taxon>
        <taxon>Gemmataceae</taxon>
        <taxon>Fimbriiglobus</taxon>
    </lineage>
</organism>
<keyword evidence="2" id="KW-1133">Transmembrane helix</keyword>
<protein>
    <recommendedName>
        <fullName evidence="3">DUF2007 domain-containing protein</fullName>
    </recommendedName>
</protein>
<dbReference type="AlphaFoldDB" id="A0A225E506"/>
<keyword evidence="2" id="KW-0472">Membrane</keyword>
<feature type="region of interest" description="Disordered" evidence="1">
    <location>
        <begin position="79"/>
        <end position="123"/>
    </location>
</feature>
<evidence type="ECO:0000256" key="1">
    <source>
        <dbReference type="SAM" id="MobiDB-lite"/>
    </source>
</evidence>
<dbReference type="Proteomes" id="UP000214646">
    <property type="component" value="Unassembled WGS sequence"/>
</dbReference>
<name>A0A225E506_9BACT</name>
<comment type="caution">
    <text evidence="4">The sequence shown here is derived from an EMBL/GenBank/DDBJ whole genome shotgun (WGS) entry which is preliminary data.</text>
</comment>
<proteinExistence type="predicted"/>
<evidence type="ECO:0000313" key="4">
    <source>
        <dbReference type="EMBL" id="OWK43497.1"/>
    </source>
</evidence>
<accession>A0A225E506</accession>
<feature type="transmembrane region" description="Helical" evidence="2">
    <location>
        <begin position="166"/>
        <end position="189"/>
    </location>
</feature>
<gene>
    <name evidence="4" type="ORF">FRUB_03096</name>
</gene>
<keyword evidence="5" id="KW-1185">Reference proteome</keyword>
<evidence type="ECO:0000259" key="3">
    <source>
        <dbReference type="Pfam" id="PF09413"/>
    </source>
</evidence>
<evidence type="ECO:0000313" key="5">
    <source>
        <dbReference type="Proteomes" id="UP000214646"/>
    </source>
</evidence>
<dbReference type="Pfam" id="PF09413">
    <property type="entry name" value="DUF2007"/>
    <property type="match status" value="1"/>
</dbReference>